<sequence>MAQIVVTESGTVEVSNGDTVIIDIPGGGDVTLVAAPGSDVQTFRIEFVDDGQSDSVAIDLSTFSGDGLHIDIKDYDPSDQISLLGAFDTFVEPNNVDEYQFSYTGDDGVTYTGYVRAKDKDERDFTQDPAPIIICFAGETELKTTLGWKRADQIKPWDCLETADAGFQPVRWVGRKRLSAQDLASHPDQRPVIVEKGALGPNMPRRRLRLSPQHRVLMRGARLEMLFGLDEAFVPVKALVNGRTIYPDASGEAVEYVHVLLDEHAVLNAQGCPAESLLMADRSRAALRDGANAWDRAMAEDAAFGTLSMKPARPLLKVSEGRLLVEAEEAARPASWSMALAS</sequence>
<keyword evidence="3" id="KW-1185">Reference proteome</keyword>
<dbReference type="AlphaFoldDB" id="A0A1N7JV93"/>
<name>A0A1N7JV93_9RHOB</name>
<dbReference type="Proteomes" id="UP000186684">
    <property type="component" value="Unassembled WGS sequence"/>
</dbReference>
<evidence type="ECO:0000313" key="2">
    <source>
        <dbReference type="EMBL" id="SIS53259.1"/>
    </source>
</evidence>
<dbReference type="STRING" id="633194.SAMN05421759_101252"/>
<dbReference type="OrthoDB" id="6305173at2"/>
<evidence type="ECO:0000259" key="1">
    <source>
        <dbReference type="Pfam" id="PF13403"/>
    </source>
</evidence>
<dbReference type="InterPro" id="IPR036844">
    <property type="entry name" value="Hint_dom_sf"/>
</dbReference>
<organism evidence="2 3">
    <name type="scientific">Roseivivax lentus</name>
    <dbReference type="NCBI Taxonomy" id="633194"/>
    <lineage>
        <taxon>Bacteria</taxon>
        <taxon>Pseudomonadati</taxon>
        <taxon>Pseudomonadota</taxon>
        <taxon>Alphaproteobacteria</taxon>
        <taxon>Rhodobacterales</taxon>
        <taxon>Roseobacteraceae</taxon>
        <taxon>Roseivivax</taxon>
    </lineage>
</organism>
<dbReference type="Pfam" id="PF13403">
    <property type="entry name" value="Hint_2"/>
    <property type="match status" value="1"/>
</dbReference>
<dbReference type="RefSeq" id="WP_076444197.1">
    <property type="nucleotide sequence ID" value="NZ_FTOQ01000001.1"/>
</dbReference>
<gene>
    <name evidence="2" type="ORF">SAMN05421759_101252</name>
</gene>
<dbReference type="EMBL" id="FTOQ01000001">
    <property type="protein sequence ID" value="SIS53259.1"/>
    <property type="molecule type" value="Genomic_DNA"/>
</dbReference>
<reference evidence="3" key="1">
    <citation type="submission" date="2017-01" db="EMBL/GenBank/DDBJ databases">
        <authorList>
            <person name="Varghese N."/>
            <person name="Submissions S."/>
        </authorList>
    </citation>
    <scope>NUCLEOTIDE SEQUENCE [LARGE SCALE GENOMIC DNA]</scope>
    <source>
        <strain evidence="3">DSM 29430</strain>
    </source>
</reference>
<evidence type="ECO:0000313" key="3">
    <source>
        <dbReference type="Proteomes" id="UP000186684"/>
    </source>
</evidence>
<feature type="domain" description="Hedgehog/Intein (Hint)" evidence="1">
    <location>
        <begin position="134"/>
        <end position="280"/>
    </location>
</feature>
<dbReference type="SUPFAM" id="SSF51294">
    <property type="entry name" value="Hedgehog/intein (Hint) domain"/>
    <property type="match status" value="1"/>
</dbReference>
<proteinExistence type="predicted"/>
<accession>A0A1N7JV93</accession>
<dbReference type="InterPro" id="IPR028992">
    <property type="entry name" value="Hedgehog/Intein_dom"/>
</dbReference>
<protein>
    <submittedName>
        <fullName evidence="2">Hint domain-containing protein</fullName>
    </submittedName>
</protein>